<gene>
    <name evidence="3" type="ORF">SCF082_LOCUS19183</name>
</gene>
<keyword evidence="4" id="KW-1185">Reference proteome</keyword>
<dbReference type="CDD" id="cd00201">
    <property type="entry name" value="WW"/>
    <property type="match status" value="1"/>
</dbReference>
<dbReference type="Proteomes" id="UP001642464">
    <property type="component" value="Unassembled WGS sequence"/>
</dbReference>
<feature type="domain" description="WW" evidence="2">
    <location>
        <begin position="413"/>
        <end position="449"/>
    </location>
</feature>
<feature type="compositionally biased region" description="Basic and acidic residues" evidence="1">
    <location>
        <begin position="370"/>
        <end position="380"/>
    </location>
</feature>
<evidence type="ECO:0000313" key="4">
    <source>
        <dbReference type="Proteomes" id="UP001642464"/>
    </source>
</evidence>
<accession>A0ABP0KUF4</accession>
<protein>
    <submittedName>
        <fullName evidence="3">TauD domain-containing protein</fullName>
    </submittedName>
</protein>
<proteinExistence type="predicted"/>
<evidence type="ECO:0000256" key="1">
    <source>
        <dbReference type="SAM" id="MobiDB-lite"/>
    </source>
</evidence>
<dbReference type="InterPro" id="IPR001202">
    <property type="entry name" value="WW_dom"/>
</dbReference>
<sequence>MTMAVSPNIPRAFGGARASAGLAAAVAPQKLQLAPQLKKVVLPPRRQHEVKEFREEKVEEKEPQPTGRVRTQLLERGMIVAYKENLTTQDAMMGTVESVFAAINEVWILPDNGSANTIKCNISQVTFLGSWSKSLDIINSIDVPADLAELMGPEQLEQIQDLAKEVPCHLETLTEEALGLGAMAQLVFGPAPARDVKLAVEAVVTQVEGLDFPSLEQTTTAMGAMPTFAMPTVDPSVPVMMVPVWPTAYNQPMAYGETWNTETQQAIAYGETWNTETQPMAYGETWNTDFQAVPTSAFAESDEPEPTMEPVEPERGDDGSTSSPTPLPPWRTARELPPPPKRPTSVPSAAPTVRVKRFRKAHAAQVQAKSEVKEELEEKPSLSSSRTGAQPSRSGTEENLLYWAKRQEQFGLPRLPEPWIRVPSKSSGGKLYYYVNLSTGESTFESPDGALPPGWEVVISKSTGKLHGRKDQKMEVGNCPPQLEESAHGSLTWCRDPDVAALDRCKPQVNRFGGFPRKWLILRKCSGVPYTKKSDLFCDGWTGISLEECEQKCIKNEVAPNCPNKTCQAANFYPGSMKCHLFDFCTELEDDFAATGLVRRELLEDLMDEDDEDEPLTAVTGPVAELAIALPIVLINMSNYSGQITNHRPRYKTYTFGNISSDLEMLYDKVQGFYSVLHESMNGTDGLMYCPTRSVSNMMECLRLATCLIQRHAPQQVPMETYAILEDLVTRFESITWPVLKGALMNEEGTLDLIKKDQRLPPLYNCVATEEISEEDVSAPGGVFLQLHDESATSMALARATRGTHQILDSHTHNSSMTVTLQRLEELWQPLCQELKCDHTNYNDILTMSHKQTLKLMQTASASQVGVEIRQRIWLQHKIQHFVAKHGAEGGFEFLRAEGIQGASAEAFHGYAQSGRKSLLSLSQSFEFSEDEEGLRLFDREQYAAFLQEEQQAAHADDSARSGKGRRKQKRQERRARRKEKREKRRMMAKKIFGCLGKASIWNAEGYSRTLGSYVGFSFGQGFGASNNALNDILKGQAPQWTAGYYSFYVSLGFGNIYKWFWGGLSVSGAFTITQDSVLVGVYVGAVACGWGKVSWVTERCPFGVKGNFAGFQCMRATGVTISLFCCGIDLVSGDNSCR</sequence>
<evidence type="ECO:0000259" key="2">
    <source>
        <dbReference type="PROSITE" id="PS50020"/>
    </source>
</evidence>
<dbReference type="CDD" id="cd01099">
    <property type="entry name" value="PAN_AP_HGF"/>
    <property type="match status" value="1"/>
</dbReference>
<evidence type="ECO:0000313" key="3">
    <source>
        <dbReference type="EMBL" id="CAK9030338.1"/>
    </source>
</evidence>
<feature type="region of interest" description="Disordered" evidence="1">
    <location>
        <begin position="298"/>
        <end position="398"/>
    </location>
</feature>
<feature type="region of interest" description="Disordered" evidence="1">
    <location>
        <begin position="952"/>
        <end position="985"/>
    </location>
</feature>
<dbReference type="InterPro" id="IPR003609">
    <property type="entry name" value="Pan_app"/>
</dbReference>
<comment type="caution">
    <text evidence="3">The sequence shown here is derived from an EMBL/GenBank/DDBJ whole genome shotgun (WGS) entry which is preliminary data.</text>
</comment>
<organism evidence="3 4">
    <name type="scientific">Durusdinium trenchii</name>
    <dbReference type="NCBI Taxonomy" id="1381693"/>
    <lineage>
        <taxon>Eukaryota</taxon>
        <taxon>Sar</taxon>
        <taxon>Alveolata</taxon>
        <taxon>Dinophyceae</taxon>
        <taxon>Suessiales</taxon>
        <taxon>Symbiodiniaceae</taxon>
        <taxon>Durusdinium</taxon>
    </lineage>
</organism>
<feature type="compositionally biased region" description="Basic residues" evidence="1">
    <location>
        <begin position="963"/>
        <end position="985"/>
    </location>
</feature>
<reference evidence="3 4" key="1">
    <citation type="submission" date="2024-02" db="EMBL/GenBank/DDBJ databases">
        <authorList>
            <person name="Chen Y."/>
            <person name="Shah S."/>
            <person name="Dougan E. K."/>
            <person name="Thang M."/>
            <person name="Chan C."/>
        </authorList>
    </citation>
    <scope>NUCLEOTIDE SEQUENCE [LARGE SCALE GENOMIC DNA]</scope>
</reference>
<dbReference type="PROSITE" id="PS50020">
    <property type="entry name" value="WW_DOMAIN_2"/>
    <property type="match status" value="1"/>
</dbReference>
<dbReference type="Pfam" id="PF00024">
    <property type="entry name" value="PAN_1"/>
    <property type="match status" value="1"/>
</dbReference>
<name>A0ABP0KUF4_9DINO</name>
<dbReference type="EMBL" id="CAXAMM010013058">
    <property type="protein sequence ID" value="CAK9030338.1"/>
    <property type="molecule type" value="Genomic_DNA"/>
</dbReference>